<dbReference type="AlphaFoldDB" id="A0A098TI55"/>
<dbReference type="RefSeq" id="WP_036536143.1">
    <property type="nucleotide sequence ID" value="NZ_JJML01000059.1"/>
</dbReference>
<dbReference type="Proteomes" id="UP000030170">
    <property type="component" value="Unassembled WGS sequence"/>
</dbReference>
<sequence length="85" mass="9432">MSNRSSESSLSQTAVYQPQPLVPESSTASNQTRLVEVMKSVYQANHQAEFLHLHAETDQLLEQLQSLKQKRLTASSPSAITSHSH</sequence>
<evidence type="ECO:0000313" key="3">
    <source>
        <dbReference type="Proteomes" id="UP000030170"/>
    </source>
</evidence>
<evidence type="ECO:0000256" key="1">
    <source>
        <dbReference type="SAM" id="MobiDB-lite"/>
    </source>
</evidence>
<protein>
    <submittedName>
        <fullName evidence="2">Uncharacterized protein</fullName>
    </submittedName>
</protein>
<evidence type="ECO:0000313" key="2">
    <source>
        <dbReference type="EMBL" id="KGF71662.1"/>
    </source>
</evidence>
<dbReference type="EMBL" id="JJML01000059">
    <property type="protein sequence ID" value="KGF71662.1"/>
    <property type="molecule type" value="Genomic_DNA"/>
</dbReference>
<accession>A0A098TI55</accession>
<feature type="compositionally biased region" description="Polar residues" evidence="1">
    <location>
        <begin position="1"/>
        <end position="16"/>
    </location>
</feature>
<organism evidence="2 3">
    <name type="scientific">Neosynechococcus sphagnicola sy1</name>
    <dbReference type="NCBI Taxonomy" id="1497020"/>
    <lineage>
        <taxon>Bacteria</taxon>
        <taxon>Bacillati</taxon>
        <taxon>Cyanobacteriota</taxon>
        <taxon>Cyanophyceae</taxon>
        <taxon>Neosynechococcales</taxon>
        <taxon>Neosynechococcaceae</taxon>
        <taxon>Neosynechococcus</taxon>
    </lineage>
</organism>
<reference evidence="2 3" key="1">
    <citation type="journal article" date="2014" name="Mol. Ecol.">
        <title>Evolution of Synechococcus.</title>
        <authorList>
            <person name="Dvorak P."/>
            <person name="Casamatta D."/>
            <person name="Hasler P."/>
            <person name="Poulickova A."/>
            <person name="Ondrej V."/>
            <person name="Sanges R."/>
        </authorList>
    </citation>
    <scope>NUCLEOTIDE SEQUENCE [LARGE SCALE GENOMIC DNA]</scope>
    <source>
        <strain evidence="2 3">CAUP A 1101</strain>
    </source>
</reference>
<keyword evidence="3" id="KW-1185">Reference proteome</keyword>
<dbReference type="OrthoDB" id="427201at2"/>
<proteinExistence type="predicted"/>
<comment type="caution">
    <text evidence="2">The sequence shown here is derived from an EMBL/GenBank/DDBJ whole genome shotgun (WGS) entry which is preliminary data.</text>
</comment>
<gene>
    <name evidence="2" type="ORF">DO97_16480</name>
</gene>
<feature type="region of interest" description="Disordered" evidence="1">
    <location>
        <begin position="1"/>
        <end position="29"/>
    </location>
</feature>
<name>A0A098TI55_9CYAN</name>